<proteinExistence type="predicted"/>
<evidence type="ECO:0000256" key="1">
    <source>
        <dbReference type="SAM" id="MobiDB-lite"/>
    </source>
</evidence>
<dbReference type="RefSeq" id="XP_056791462.1">
    <property type="nucleotide sequence ID" value="XM_056933921.1"/>
</dbReference>
<evidence type="ECO:0000313" key="3">
    <source>
        <dbReference type="Proteomes" id="UP001148312"/>
    </source>
</evidence>
<accession>A0A9W9XDK6</accession>
<protein>
    <submittedName>
        <fullName evidence="2">Uncharacterized protein</fullName>
    </submittedName>
</protein>
<gene>
    <name evidence="2" type="ORF">N7539_004319</name>
</gene>
<organism evidence="2 3">
    <name type="scientific">Penicillium diatomitis</name>
    <dbReference type="NCBI Taxonomy" id="2819901"/>
    <lineage>
        <taxon>Eukaryota</taxon>
        <taxon>Fungi</taxon>
        <taxon>Dikarya</taxon>
        <taxon>Ascomycota</taxon>
        <taxon>Pezizomycotina</taxon>
        <taxon>Eurotiomycetes</taxon>
        <taxon>Eurotiomycetidae</taxon>
        <taxon>Eurotiales</taxon>
        <taxon>Aspergillaceae</taxon>
        <taxon>Penicillium</taxon>
    </lineage>
</organism>
<comment type="caution">
    <text evidence="2">The sequence shown here is derived from an EMBL/GenBank/DDBJ whole genome shotgun (WGS) entry which is preliminary data.</text>
</comment>
<dbReference type="AlphaFoldDB" id="A0A9W9XDK6"/>
<sequence length="78" mass="8229">MASVAEAFQTALLQAFVRGRTRPRLHHRSPAAAISLLPMFSAGGTQCAVDGELCTTRDGSQIPRGRTAQHRVSPSVGA</sequence>
<keyword evidence="3" id="KW-1185">Reference proteome</keyword>
<reference evidence="2" key="1">
    <citation type="submission" date="2022-12" db="EMBL/GenBank/DDBJ databases">
        <authorList>
            <person name="Petersen C."/>
        </authorList>
    </citation>
    <scope>NUCLEOTIDE SEQUENCE</scope>
    <source>
        <strain evidence="2">IBT 30728</strain>
    </source>
</reference>
<dbReference type="EMBL" id="JAPWDQ010000004">
    <property type="protein sequence ID" value="KAJ5489429.1"/>
    <property type="molecule type" value="Genomic_DNA"/>
</dbReference>
<dbReference type="Proteomes" id="UP001148312">
    <property type="component" value="Unassembled WGS sequence"/>
</dbReference>
<evidence type="ECO:0000313" key="2">
    <source>
        <dbReference type="EMBL" id="KAJ5489429.1"/>
    </source>
</evidence>
<feature type="region of interest" description="Disordered" evidence="1">
    <location>
        <begin position="56"/>
        <end position="78"/>
    </location>
</feature>
<reference evidence="2" key="2">
    <citation type="journal article" date="2023" name="IMA Fungus">
        <title>Comparative genomic study of the Penicillium genus elucidates a diverse pangenome and 15 lateral gene transfer events.</title>
        <authorList>
            <person name="Petersen C."/>
            <person name="Sorensen T."/>
            <person name="Nielsen M.R."/>
            <person name="Sondergaard T.E."/>
            <person name="Sorensen J.L."/>
            <person name="Fitzpatrick D.A."/>
            <person name="Frisvad J.C."/>
            <person name="Nielsen K.L."/>
        </authorList>
    </citation>
    <scope>NUCLEOTIDE SEQUENCE</scope>
    <source>
        <strain evidence="2">IBT 30728</strain>
    </source>
</reference>
<name>A0A9W9XDK6_9EURO</name>
<dbReference type="GeneID" id="81624170"/>